<evidence type="ECO:0000313" key="12">
    <source>
        <dbReference type="EMBL" id="MXR36530.1"/>
    </source>
</evidence>
<dbReference type="NCBIfam" id="TIGR02802">
    <property type="entry name" value="Pal_lipo"/>
    <property type="match status" value="1"/>
</dbReference>
<keyword evidence="7 8" id="KW-0131">Cell cycle</keyword>
<name>A0A845BMA3_9NEIS</name>
<dbReference type="EMBL" id="WSSB01000004">
    <property type="protein sequence ID" value="MXR36530.1"/>
    <property type="molecule type" value="Genomic_DNA"/>
</dbReference>
<dbReference type="Proteomes" id="UP000467214">
    <property type="component" value="Unassembled WGS sequence"/>
</dbReference>
<evidence type="ECO:0000313" key="13">
    <source>
        <dbReference type="Proteomes" id="UP000467214"/>
    </source>
</evidence>
<evidence type="ECO:0000256" key="8">
    <source>
        <dbReference type="HAMAP-Rule" id="MF_02204"/>
    </source>
</evidence>
<dbReference type="AlphaFoldDB" id="A0A845BMA3"/>
<dbReference type="InterPro" id="IPR006690">
    <property type="entry name" value="OMPA-like_CS"/>
</dbReference>
<keyword evidence="13" id="KW-1185">Reference proteome</keyword>
<accession>A0A845BMA3</accession>
<dbReference type="SUPFAM" id="SSF103088">
    <property type="entry name" value="OmpA-like"/>
    <property type="match status" value="1"/>
</dbReference>
<keyword evidence="4 8" id="KW-0564">Palmitate</keyword>
<evidence type="ECO:0000259" key="11">
    <source>
        <dbReference type="PROSITE" id="PS51123"/>
    </source>
</evidence>
<dbReference type="Pfam" id="PF00691">
    <property type="entry name" value="OmpA"/>
    <property type="match status" value="1"/>
</dbReference>
<dbReference type="CDD" id="cd07185">
    <property type="entry name" value="OmpA_C-like"/>
    <property type="match status" value="1"/>
</dbReference>
<dbReference type="PROSITE" id="PS51257">
    <property type="entry name" value="PROKAR_LIPOPROTEIN"/>
    <property type="match status" value="1"/>
</dbReference>
<feature type="signal peptide" evidence="10">
    <location>
        <begin position="1"/>
        <end position="25"/>
    </location>
</feature>
<dbReference type="Gene3D" id="3.30.1330.60">
    <property type="entry name" value="OmpA-like domain"/>
    <property type="match status" value="1"/>
</dbReference>
<evidence type="ECO:0000256" key="10">
    <source>
        <dbReference type="SAM" id="SignalP"/>
    </source>
</evidence>
<evidence type="ECO:0000256" key="2">
    <source>
        <dbReference type="ARBA" id="ARBA00022729"/>
    </source>
</evidence>
<feature type="chain" id="PRO_5032465583" description="Peptidoglycan-associated lipoprotein" evidence="10">
    <location>
        <begin position="26"/>
        <end position="174"/>
    </location>
</feature>
<keyword evidence="3 8" id="KW-0472">Membrane</keyword>
<feature type="compositionally biased region" description="Basic and acidic residues" evidence="9">
    <location>
        <begin position="163"/>
        <end position="174"/>
    </location>
</feature>
<dbReference type="InterPro" id="IPR014169">
    <property type="entry name" value="Pal_lipo_C"/>
</dbReference>
<dbReference type="GO" id="GO:0051301">
    <property type="term" value="P:cell division"/>
    <property type="evidence" value="ECO:0007669"/>
    <property type="project" value="UniProtKB-UniRule"/>
</dbReference>
<comment type="function">
    <text evidence="8">Part of the Tol-Pal system, which plays a role in outer membrane invagination during cell division and is important for maintaining outer membrane integrity.</text>
</comment>
<dbReference type="PANTHER" id="PTHR30329">
    <property type="entry name" value="STATOR ELEMENT OF FLAGELLAR MOTOR COMPLEX"/>
    <property type="match status" value="1"/>
</dbReference>
<evidence type="ECO:0000256" key="3">
    <source>
        <dbReference type="ARBA" id="ARBA00023136"/>
    </source>
</evidence>
<evidence type="ECO:0000256" key="4">
    <source>
        <dbReference type="ARBA" id="ARBA00023139"/>
    </source>
</evidence>
<dbReference type="PANTHER" id="PTHR30329:SF21">
    <property type="entry name" value="LIPOPROTEIN YIAD-RELATED"/>
    <property type="match status" value="1"/>
</dbReference>
<dbReference type="GO" id="GO:0009279">
    <property type="term" value="C:cell outer membrane"/>
    <property type="evidence" value="ECO:0007669"/>
    <property type="project" value="UniProtKB-SubCell"/>
</dbReference>
<keyword evidence="6 8" id="KW-0449">Lipoprotein</keyword>
<dbReference type="PROSITE" id="PS51123">
    <property type="entry name" value="OMPA_2"/>
    <property type="match status" value="1"/>
</dbReference>
<evidence type="ECO:0000256" key="6">
    <source>
        <dbReference type="ARBA" id="ARBA00023288"/>
    </source>
</evidence>
<comment type="subunit">
    <text evidence="8">The Tol-Pal system is composed of five core proteins: the inner membrane proteins TolA, TolQ and TolR, the periplasmic protein TolB and the outer membrane protein Pal. They form a network linking the inner and outer membranes and the peptidoglycan layer.</text>
</comment>
<evidence type="ECO:0000256" key="7">
    <source>
        <dbReference type="ARBA" id="ARBA00023306"/>
    </source>
</evidence>
<comment type="subcellular location">
    <subcellularLocation>
        <location evidence="8">Cell outer membrane</location>
        <topology evidence="8">Lipid-anchor</topology>
    </subcellularLocation>
</comment>
<dbReference type="InterPro" id="IPR050330">
    <property type="entry name" value="Bact_OuterMem_StrucFunc"/>
</dbReference>
<protein>
    <recommendedName>
        <fullName evidence="8">Peptidoglycan-associated lipoprotein</fullName>
        <shortName evidence="8">PAL</shortName>
    </recommendedName>
</protein>
<feature type="domain" description="OmpA-like" evidence="11">
    <location>
        <begin position="59"/>
        <end position="174"/>
    </location>
</feature>
<dbReference type="PRINTS" id="PR01021">
    <property type="entry name" value="OMPADOMAIN"/>
</dbReference>
<dbReference type="HAMAP" id="MF_02204">
    <property type="entry name" value="Pal"/>
    <property type="match status" value="1"/>
</dbReference>
<dbReference type="PROSITE" id="PS01068">
    <property type="entry name" value="OMPA_1"/>
    <property type="match status" value="1"/>
</dbReference>
<evidence type="ECO:0000256" key="1">
    <source>
        <dbReference type="ARBA" id="ARBA00022618"/>
    </source>
</evidence>
<comment type="similarity">
    <text evidence="8">Belongs to the Pal lipoprotein family.</text>
</comment>
<dbReference type="InterPro" id="IPR006664">
    <property type="entry name" value="OMP_bac"/>
</dbReference>
<feature type="region of interest" description="Disordered" evidence="9">
    <location>
        <begin position="146"/>
        <end position="174"/>
    </location>
</feature>
<dbReference type="RefSeq" id="WP_160795616.1">
    <property type="nucleotide sequence ID" value="NZ_WSSB01000004.1"/>
</dbReference>
<reference evidence="12 13" key="1">
    <citation type="submission" date="2019-12" db="EMBL/GenBank/DDBJ databases">
        <title>Neisseriaceae gen. nov. sp. Genome sequencing and assembly.</title>
        <authorList>
            <person name="Liu Z."/>
            <person name="Li A."/>
        </authorList>
    </citation>
    <scope>NUCLEOTIDE SEQUENCE [LARGE SCALE GENOMIC DNA]</scope>
    <source>
        <strain evidence="12 13">B2N2-7</strain>
    </source>
</reference>
<dbReference type="InterPro" id="IPR036737">
    <property type="entry name" value="OmpA-like_sf"/>
</dbReference>
<keyword evidence="1 8" id="KW-0132">Cell division</keyword>
<sequence>MFKRVLMASAVVSLFAACSSTQPPAAVVAEPAQPVVVAPVAPVVDAQAAAQAAAQARMQAERARLAGESIYFDFDSNAVKADQQAKVAAHAEFLKQNTQQKVQIQGNTDARGSREYNLGLGQRRAESVKQSLEVLGVKDAQLEAVSYGKEKPRAEGSSPADYAENRRADVSYGQ</sequence>
<keyword evidence="2 8" id="KW-0732">Signal</keyword>
<organism evidence="12 13">
    <name type="scientific">Craterilacuibacter sinensis</name>
    <dbReference type="NCBI Taxonomy" id="2686017"/>
    <lineage>
        <taxon>Bacteria</taxon>
        <taxon>Pseudomonadati</taxon>
        <taxon>Pseudomonadota</taxon>
        <taxon>Betaproteobacteria</taxon>
        <taxon>Neisseriales</taxon>
        <taxon>Neisseriaceae</taxon>
        <taxon>Craterilacuibacter</taxon>
    </lineage>
</organism>
<proteinExistence type="inferred from homology"/>
<evidence type="ECO:0000256" key="5">
    <source>
        <dbReference type="ARBA" id="ARBA00023237"/>
    </source>
</evidence>
<evidence type="ECO:0000256" key="9">
    <source>
        <dbReference type="SAM" id="MobiDB-lite"/>
    </source>
</evidence>
<dbReference type="InterPro" id="IPR039001">
    <property type="entry name" value="Pal"/>
</dbReference>
<gene>
    <name evidence="8 12" type="primary">pal</name>
    <name evidence="12" type="ORF">GQF02_06015</name>
</gene>
<dbReference type="InterPro" id="IPR006665">
    <property type="entry name" value="OmpA-like"/>
</dbReference>
<comment type="caution">
    <text evidence="12">The sequence shown here is derived from an EMBL/GenBank/DDBJ whole genome shotgun (WGS) entry which is preliminary data.</text>
</comment>
<keyword evidence="5 8" id="KW-0998">Cell outer membrane</keyword>